<feature type="signal peptide" evidence="2">
    <location>
        <begin position="1"/>
        <end position="34"/>
    </location>
</feature>
<dbReference type="SUPFAM" id="SSF51445">
    <property type="entry name" value="(Trans)glycosidases"/>
    <property type="match status" value="1"/>
</dbReference>
<proteinExistence type="predicted"/>
<reference evidence="4 5" key="1">
    <citation type="submission" date="2016-10" db="EMBL/GenBank/DDBJ databases">
        <authorList>
            <person name="de Groot N.N."/>
        </authorList>
    </citation>
    <scope>NUCLEOTIDE SEQUENCE [LARGE SCALE GENOMIC DNA]</scope>
    <source>
        <strain evidence="4 5">DSM 22126</strain>
    </source>
</reference>
<dbReference type="EMBL" id="LT629776">
    <property type="protein sequence ID" value="SDR81527.1"/>
    <property type="molecule type" value="Genomic_DNA"/>
</dbReference>
<name>A0A1H1M4A8_9CELL</name>
<evidence type="ECO:0000256" key="2">
    <source>
        <dbReference type="SAM" id="SignalP"/>
    </source>
</evidence>
<feature type="chain" id="PRO_5009254020" evidence="2">
    <location>
        <begin position="35"/>
        <end position="816"/>
    </location>
</feature>
<dbReference type="OrthoDB" id="9773203at2"/>
<dbReference type="InterPro" id="IPR052177">
    <property type="entry name" value="Divisome_Glycosyl_Hydrolase"/>
</dbReference>
<sequence length="816" mass="85260">MTESRRLWRARTGVVSALLGSLLAAGVVALPAGAVTSDGTPEVGDVAVTAGGTELAVSAVDPPSRTSGAVAVYTPAFGTATNTNPWGAEAVLVPTDEVGAWEVSSVCTALSTCADPSWRAGGNEIPADGLVLSVSPGGSPDVRAILRDEVSAGDVVRFEEVVSRSATTTVDVVDPSAENNPPGVDPASGECYPGCRGAEQLVVYTGGSGRTQTGTNDYGFEVRVVDGIVVGAGGNDSEIPADGTVLSGHGSRGTWLQANAPVGAAVVLDGDELTVTVDERAAIYGAEQAVLAAGTAIDDANASCVMFSEAEAAADLADAETLLADAREAAAASDAAAATELADRASSSAATARYRTAESRAAEGRGVWVRPEETTPAQIRTTLDRIDASGFNIVFLESIFQGTTIYPSAVAAEAGVAAQRPSMVGFDPLQVWIEEAHARGIELHPWVHSFYVGSDAATDGPGPVLSVHPEWAAVEREDVGATSPMPSSREPGYYFLDAAIPEARQYVTDLLAELMGIYDVDGVHLDYIRYPVSLPWETAGFSYSDYSRSAFEAEFGVDPYELSPDDDAWADWNAWREENVTSFVRGVRELQQSEAPDVQLSAAVFANPSDGLEKKFQNWGAWADEGLVDFLTGMTFGTSADSVGADTLAMRERVTNENLLYTATYGPFRGSTPQTMLDQVASVVDAGSDGAALFAYNQLTDEQAAALADGPFRTDAVVPHADRVGATVVGLDALRERVAGARDACVDKGTSSSVDAQLKNAAKFLDSGKVSHAQRALDKAADRIGRADVSEPGAAVFVDDVERDLAMYGRWLDQVG</sequence>
<dbReference type="RefSeq" id="WP_083371187.1">
    <property type="nucleotide sequence ID" value="NZ_LT629776.1"/>
</dbReference>
<dbReference type="PANTHER" id="PTHR43405">
    <property type="entry name" value="GLYCOSYL HYDROLASE DIGH"/>
    <property type="match status" value="1"/>
</dbReference>
<dbReference type="InterPro" id="IPR003790">
    <property type="entry name" value="GHL10"/>
</dbReference>
<dbReference type="PANTHER" id="PTHR43405:SF1">
    <property type="entry name" value="GLYCOSYL HYDROLASE DIGH"/>
    <property type="match status" value="1"/>
</dbReference>
<evidence type="ECO:0000313" key="4">
    <source>
        <dbReference type="EMBL" id="SDR81527.1"/>
    </source>
</evidence>
<dbReference type="InterPro" id="IPR017853">
    <property type="entry name" value="GH"/>
</dbReference>
<feature type="domain" description="Glycosyl hydrolase-like 10" evidence="3">
    <location>
        <begin position="365"/>
        <end position="634"/>
    </location>
</feature>
<keyword evidence="4" id="KW-0449">Lipoprotein</keyword>
<keyword evidence="1 2" id="KW-0732">Signal</keyword>
<keyword evidence="5" id="KW-1185">Reference proteome</keyword>
<dbReference type="Gene3D" id="3.20.20.80">
    <property type="entry name" value="Glycosidases"/>
    <property type="match status" value="1"/>
</dbReference>
<protein>
    <submittedName>
        <fullName evidence="4">Uncharacterized lipoprotein YddW, UPF0748 family</fullName>
    </submittedName>
</protein>
<dbReference type="AlphaFoldDB" id="A0A1H1M4A8"/>
<gene>
    <name evidence="4" type="ORF">SAMN04489860_0129</name>
</gene>
<dbReference type="Pfam" id="PF02638">
    <property type="entry name" value="GHL10"/>
    <property type="match status" value="1"/>
</dbReference>
<evidence type="ECO:0000256" key="1">
    <source>
        <dbReference type="ARBA" id="ARBA00022729"/>
    </source>
</evidence>
<evidence type="ECO:0000313" key="5">
    <source>
        <dbReference type="Proteomes" id="UP000185663"/>
    </source>
</evidence>
<evidence type="ECO:0000259" key="3">
    <source>
        <dbReference type="Pfam" id="PF02638"/>
    </source>
</evidence>
<dbReference type="Proteomes" id="UP000185663">
    <property type="component" value="Chromosome I"/>
</dbReference>
<dbReference type="STRING" id="545619.SAMN04489860_0129"/>
<accession>A0A1H1M4A8</accession>
<dbReference type="eggNOG" id="COG1649">
    <property type="taxonomic scope" value="Bacteria"/>
</dbReference>
<organism evidence="4 5">
    <name type="scientific">Paraoerskovia marina</name>
    <dbReference type="NCBI Taxonomy" id="545619"/>
    <lineage>
        <taxon>Bacteria</taxon>
        <taxon>Bacillati</taxon>
        <taxon>Actinomycetota</taxon>
        <taxon>Actinomycetes</taxon>
        <taxon>Micrococcales</taxon>
        <taxon>Cellulomonadaceae</taxon>
        <taxon>Paraoerskovia</taxon>
    </lineage>
</organism>